<dbReference type="GO" id="GO:0008966">
    <property type="term" value="F:phosphoglucosamine mutase activity"/>
    <property type="evidence" value="ECO:0007669"/>
    <property type="project" value="UniProtKB-EC"/>
</dbReference>
<evidence type="ECO:0000313" key="4">
    <source>
        <dbReference type="Proteomes" id="UP000010862"/>
    </source>
</evidence>
<keyword evidence="2" id="KW-0413">Isomerase</keyword>
<accession>F9D563</accession>
<keyword evidence="4" id="KW-1185">Reference proteome</keyword>
<dbReference type="EMBL" id="AFPW01000029">
    <property type="protein sequence ID" value="EGQ13334.1"/>
    <property type="molecule type" value="Genomic_DNA"/>
</dbReference>
<gene>
    <name evidence="1" type="ordered locus">Prede_1812</name>
    <name evidence="2" type="ORF">HMPREF9136_1991</name>
</gene>
<dbReference type="RefSeq" id="WP_005846674.1">
    <property type="nucleotide sequence ID" value="NC_019968.1"/>
</dbReference>
<dbReference type="Proteomes" id="UP000010862">
    <property type="component" value="Chromosome 2"/>
</dbReference>
<evidence type="ECO:0000313" key="1">
    <source>
        <dbReference type="EMBL" id="AGB29100.1"/>
    </source>
</evidence>
<sequence length="57" mass="6403">MKIRDLVHISPDLTMKDDWVDGKVIDIKDNPFVGVVVSAKTDNGVIFFGREELFNPA</sequence>
<name>F9D563_PREDD</name>
<proteinExistence type="predicted"/>
<evidence type="ECO:0000313" key="3">
    <source>
        <dbReference type="Proteomes" id="UP000007820"/>
    </source>
</evidence>
<dbReference type="KEGG" id="pdt:Prede_1812"/>
<reference evidence="2 3" key="1">
    <citation type="submission" date="2011-04" db="EMBL/GenBank/DDBJ databases">
        <authorList>
            <person name="Muzny D."/>
            <person name="Qin X."/>
            <person name="Deng J."/>
            <person name="Jiang H."/>
            <person name="Liu Y."/>
            <person name="Qu J."/>
            <person name="Song X.-Z."/>
            <person name="Zhang L."/>
            <person name="Thornton R."/>
            <person name="Coyle M."/>
            <person name="Francisco L."/>
            <person name="Jackson L."/>
            <person name="Javaid M."/>
            <person name="Korchina V."/>
            <person name="Kovar C."/>
            <person name="Mata R."/>
            <person name="Mathew T."/>
            <person name="Ngo R."/>
            <person name="Nguyen L."/>
            <person name="Nguyen N."/>
            <person name="Okwuonu G."/>
            <person name="Ongeri F."/>
            <person name="Pham C."/>
            <person name="Simmons D."/>
            <person name="Wilczek-Boney K."/>
            <person name="Hale W."/>
            <person name="Jakkamsetti A."/>
            <person name="Pham P."/>
            <person name="Ruth R."/>
            <person name="San Lucas F."/>
            <person name="Warren J."/>
            <person name="Zhang J."/>
            <person name="Zhao Z."/>
            <person name="Zhou C."/>
            <person name="Zhu D."/>
            <person name="Lee S."/>
            <person name="Bess C."/>
            <person name="Blankenburg K."/>
            <person name="Forbes L."/>
            <person name="Fu Q."/>
            <person name="Gubbala S."/>
            <person name="Hirani K."/>
            <person name="Jayaseelan J.C."/>
            <person name="Lara F."/>
            <person name="Munidasa M."/>
            <person name="Palculict T."/>
            <person name="Patil S."/>
            <person name="Pu L.-L."/>
            <person name="Saada N."/>
            <person name="Tang L."/>
            <person name="Weissenberger G."/>
            <person name="Zhu Y."/>
            <person name="Hemphill L."/>
            <person name="Shang Y."/>
            <person name="Youmans B."/>
            <person name="Ayvaz T."/>
            <person name="Ross M."/>
            <person name="Santibanez J."/>
            <person name="Aqrawi P."/>
            <person name="Gross S."/>
            <person name="Joshi V."/>
            <person name="Fowler G."/>
            <person name="Nazareth L."/>
            <person name="Reid J."/>
            <person name="Worley K."/>
            <person name="Petrosino J."/>
            <person name="Highlander S."/>
            <person name="Gibbs R."/>
        </authorList>
    </citation>
    <scope>NUCLEOTIDE SEQUENCE [LARGE SCALE GENOMIC DNA]</scope>
    <source>
        <strain evidence="2 3">DSM 3688</strain>
    </source>
</reference>
<evidence type="ECO:0000313" key="2">
    <source>
        <dbReference type="EMBL" id="EGQ13334.1"/>
    </source>
</evidence>
<dbReference type="PATRIC" id="fig|908937.9.peg.1917"/>
<protein>
    <submittedName>
        <fullName evidence="2">Phosphoglucosamine mutase</fullName>
        <ecNumber evidence="2">5.4.2.10</ecNumber>
    </submittedName>
</protein>
<dbReference type="HOGENOM" id="CLU_200300_1_0_10"/>
<dbReference type="AlphaFoldDB" id="F9D563"/>
<organism evidence="2 3">
    <name type="scientific">Prevotella dentalis (strain ATCC 49559 / DSM 3688 / JCM 13448 / NCTC 12043 / ES 2772)</name>
    <name type="common">Mitsuokella dentalis</name>
    <dbReference type="NCBI Taxonomy" id="908937"/>
    <lineage>
        <taxon>Bacteria</taxon>
        <taxon>Pseudomonadati</taxon>
        <taxon>Bacteroidota</taxon>
        <taxon>Bacteroidia</taxon>
        <taxon>Bacteroidales</taxon>
        <taxon>Prevotellaceae</taxon>
        <taxon>Prevotella</taxon>
    </lineage>
</organism>
<dbReference type="EC" id="5.4.2.10" evidence="2"/>
<dbReference type="Proteomes" id="UP000007820">
    <property type="component" value="Unassembled WGS sequence"/>
</dbReference>
<dbReference type="OrthoDB" id="1452891at2"/>
<reference evidence="1" key="2">
    <citation type="submission" date="2012-02" db="EMBL/GenBank/DDBJ databases">
        <title>Complete sequence of chromosome 2 of Prevotella dentalis DSM 3688.</title>
        <authorList>
            <consortium name="US DOE Joint Genome Institute (JGI-PGF)"/>
            <person name="Lucas S."/>
            <person name="Copeland A."/>
            <person name="Lapidus A."/>
            <person name="Glavina del Rio T."/>
            <person name="Dalin E."/>
            <person name="Tice H."/>
            <person name="Bruce D."/>
            <person name="Goodwin L."/>
            <person name="Pitluck S."/>
            <person name="Peters L."/>
            <person name="Mikhailova N."/>
            <person name="Chertkov O."/>
            <person name="Kyrpides N."/>
            <person name="Mavromatis K."/>
            <person name="Ivanova N."/>
            <person name="Brettin T."/>
            <person name="Detter J.C."/>
            <person name="Han C."/>
            <person name="Larimer F."/>
            <person name="Land M."/>
            <person name="Hauser L."/>
            <person name="Markowitz V."/>
            <person name="Cheng J.-F."/>
            <person name="Hugenholtz P."/>
            <person name="Woyke T."/>
            <person name="Wu D."/>
            <person name="Gronow S."/>
            <person name="Wellnitz S."/>
            <person name="Brambilla E."/>
            <person name="Klenk H.-P."/>
            <person name="Eisen J.A."/>
        </authorList>
    </citation>
    <scope>NUCLEOTIDE SEQUENCE [LARGE SCALE GENOMIC DNA]</scope>
    <source>
        <strain evidence="1">DSM 3688</strain>
    </source>
</reference>
<dbReference type="EMBL" id="CP003369">
    <property type="protein sequence ID" value="AGB29100.1"/>
    <property type="molecule type" value="Genomic_DNA"/>
</dbReference>